<dbReference type="PANTHER" id="PTHR19423">
    <property type="entry name" value="SH3 DOMAIN-BINDING PROTEIN 5"/>
    <property type="match status" value="1"/>
</dbReference>
<evidence type="ECO:0000256" key="1">
    <source>
        <dbReference type="ARBA" id="ARBA00007796"/>
    </source>
</evidence>
<evidence type="ECO:0000256" key="6">
    <source>
        <dbReference type="SAM" id="MobiDB-lite"/>
    </source>
</evidence>
<gene>
    <name evidence="7" type="ORF">PSYICH_LOCUS6283</name>
</gene>
<dbReference type="GO" id="GO:0004860">
    <property type="term" value="F:protein kinase inhibitor activity"/>
    <property type="evidence" value="ECO:0007669"/>
    <property type="project" value="TreeGrafter"/>
</dbReference>
<dbReference type="EMBL" id="OV651831">
    <property type="protein sequence ID" value="CAH1105490.1"/>
    <property type="molecule type" value="Genomic_DNA"/>
</dbReference>
<protein>
    <recommendedName>
        <fullName evidence="4">SH3 domain-binding protein 5-like</fullName>
    </recommendedName>
</protein>
<keyword evidence="8" id="KW-1185">Reference proteome</keyword>
<name>A0A9P0CTB1_9CUCU</name>
<evidence type="ECO:0000256" key="4">
    <source>
        <dbReference type="ARBA" id="ARBA00040366"/>
    </source>
</evidence>
<dbReference type="Proteomes" id="UP001153636">
    <property type="component" value="Chromosome 19"/>
</dbReference>
<dbReference type="InterPro" id="IPR007940">
    <property type="entry name" value="SH3BP5"/>
</dbReference>
<feature type="compositionally biased region" description="Polar residues" evidence="6">
    <location>
        <begin position="314"/>
        <end position="355"/>
    </location>
</feature>
<dbReference type="GO" id="GO:0005737">
    <property type="term" value="C:cytoplasm"/>
    <property type="evidence" value="ECO:0007669"/>
    <property type="project" value="TreeGrafter"/>
</dbReference>
<dbReference type="GO" id="GO:0035556">
    <property type="term" value="P:intracellular signal transduction"/>
    <property type="evidence" value="ECO:0007669"/>
    <property type="project" value="InterPro"/>
</dbReference>
<evidence type="ECO:0000313" key="8">
    <source>
        <dbReference type="Proteomes" id="UP001153636"/>
    </source>
</evidence>
<dbReference type="Pfam" id="PF05276">
    <property type="entry name" value="SH3BP5"/>
    <property type="match status" value="1"/>
</dbReference>
<reference evidence="7" key="1">
    <citation type="submission" date="2022-01" db="EMBL/GenBank/DDBJ databases">
        <authorList>
            <person name="King R."/>
        </authorList>
    </citation>
    <scope>NUCLEOTIDE SEQUENCE</scope>
</reference>
<evidence type="ECO:0000256" key="5">
    <source>
        <dbReference type="SAM" id="Coils"/>
    </source>
</evidence>
<evidence type="ECO:0000313" key="7">
    <source>
        <dbReference type="EMBL" id="CAH1105490.1"/>
    </source>
</evidence>
<feature type="coiled-coil region" evidence="5">
    <location>
        <begin position="16"/>
        <end position="50"/>
    </location>
</feature>
<keyword evidence="3 5" id="KW-0175">Coiled coil</keyword>
<sequence>MCENGSEYNDTVDPRVQVELERLNNATDEINKLEVELDECRNSFKQLLCESTIKVDAIRVKLGMCVERARPYYEARFYANEIFKQSQIAACKFEKANSAHSAAREMVYLAEQGLGGRTLDPAWQEMLNHATQRVNEAERDRGVAETEHRIACVKHEAASAKVQSLQKELKRAITKSSLSIRRSLMQISNILSQHELLLLPYYEMKAHFNQLLELQKAKVHSLESQVSTAKLSYADALKNLEQISDEIHQNRKKVSLLAAKFANGKQRSLDSNVSFLDDAQELIDEFKSLPQKLGDASSPITSKYDEVDGFRNPVFNSSPTSPLSTSEKNYQPSIAQSHSSEWTEINLDSSSPEDNSPNKKK</sequence>
<evidence type="ECO:0000256" key="3">
    <source>
        <dbReference type="ARBA" id="ARBA00023054"/>
    </source>
</evidence>
<organism evidence="7 8">
    <name type="scientific">Psylliodes chrysocephalus</name>
    <dbReference type="NCBI Taxonomy" id="3402493"/>
    <lineage>
        <taxon>Eukaryota</taxon>
        <taxon>Metazoa</taxon>
        <taxon>Ecdysozoa</taxon>
        <taxon>Arthropoda</taxon>
        <taxon>Hexapoda</taxon>
        <taxon>Insecta</taxon>
        <taxon>Pterygota</taxon>
        <taxon>Neoptera</taxon>
        <taxon>Endopterygota</taxon>
        <taxon>Coleoptera</taxon>
        <taxon>Polyphaga</taxon>
        <taxon>Cucujiformia</taxon>
        <taxon>Chrysomeloidea</taxon>
        <taxon>Chrysomelidae</taxon>
        <taxon>Galerucinae</taxon>
        <taxon>Alticini</taxon>
        <taxon>Psylliodes</taxon>
    </lineage>
</organism>
<comment type="similarity">
    <text evidence="1">Belongs to the SH3BP5 family.</text>
</comment>
<proteinExistence type="inferred from homology"/>
<evidence type="ECO:0000256" key="2">
    <source>
        <dbReference type="ARBA" id="ARBA00022658"/>
    </source>
</evidence>
<accession>A0A9P0CTB1</accession>
<keyword evidence="2" id="KW-0344">Guanine-nucleotide releasing factor</keyword>
<dbReference type="OrthoDB" id="446789at2759"/>
<dbReference type="GO" id="GO:0005085">
    <property type="term" value="F:guanyl-nucleotide exchange factor activity"/>
    <property type="evidence" value="ECO:0007669"/>
    <property type="project" value="UniProtKB-KW"/>
</dbReference>
<dbReference type="PANTHER" id="PTHR19423:SF8">
    <property type="entry name" value="SH3 DOMAIN-BINDING PROTEIN 5-LIKE"/>
    <property type="match status" value="1"/>
</dbReference>
<feature type="region of interest" description="Disordered" evidence="6">
    <location>
        <begin position="311"/>
        <end position="361"/>
    </location>
</feature>
<dbReference type="AlphaFoldDB" id="A0A9P0CTB1"/>
<feature type="coiled-coil region" evidence="5">
    <location>
        <begin position="127"/>
        <end position="175"/>
    </location>
</feature>